<dbReference type="EMBL" id="CP000102">
    <property type="protein sequence ID" value="ABC57145.1"/>
    <property type="molecule type" value="Genomic_DNA"/>
</dbReference>
<dbReference type="Pfam" id="PF19700">
    <property type="entry name" value="DUF6198"/>
    <property type="match status" value="1"/>
</dbReference>
<protein>
    <submittedName>
        <fullName evidence="2">Hypothetical membrane-spanning protein</fullName>
    </submittedName>
</protein>
<name>Q2NGA8_METST</name>
<dbReference type="KEGG" id="mst:Msp_0752"/>
<evidence type="ECO:0000256" key="1">
    <source>
        <dbReference type="SAM" id="Phobius"/>
    </source>
</evidence>
<dbReference type="AlphaFoldDB" id="Q2NGA8"/>
<sequence>MSFIPNSNTLLISLIYLIISIIAIAFGIFLYLPPNIIPLAGEGAMQAIAIVTKKPFSKIKVYFDSAMVIVSLITCIIMTHTLGSVGLGTIISAILVGTTLKYIVKIFEYIKGYNPLILT</sequence>
<accession>Q2NGA8</accession>
<dbReference type="Proteomes" id="UP000001931">
    <property type="component" value="Chromosome"/>
</dbReference>
<dbReference type="STRING" id="339860.Msp_0752"/>
<feature type="transmembrane region" description="Helical" evidence="1">
    <location>
        <begin position="12"/>
        <end position="32"/>
    </location>
</feature>
<keyword evidence="3" id="KW-1185">Reference proteome</keyword>
<proteinExistence type="predicted"/>
<reference evidence="2 3" key="1">
    <citation type="journal article" date="2006" name="J. Bacteriol.">
        <title>The genome sequence of Methanosphaera stadtmanae reveals why this human intestinal archaeon is restricted to methanol and H2 for methane formation and ATP synthesis.</title>
        <authorList>
            <person name="Fricke W.F."/>
            <person name="Seedorf H."/>
            <person name="Henne A."/>
            <person name="Kruer M."/>
            <person name="Liesegang H."/>
            <person name="Hedderich R."/>
            <person name="Gottschalk G."/>
            <person name="Thauer R.K."/>
        </authorList>
    </citation>
    <scope>NUCLEOTIDE SEQUENCE [LARGE SCALE GENOMIC DNA]</scope>
    <source>
        <strain evidence="3">ATCC 43021 / DSM 3091 / JCM 11832 / MCB-3</strain>
    </source>
</reference>
<keyword evidence="1" id="KW-0472">Membrane</keyword>
<evidence type="ECO:0000313" key="3">
    <source>
        <dbReference type="Proteomes" id="UP000001931"/>
    </source>
</evidence>
<keyword evidence="1" id="KW-0812">Transmembrane</keyword>
<gene>
    <name evidence="2" type="ordered locus">Msp_0752</name>
</gene>
<dbReference type="eggNOG" id="arCOG05100">
    <property type="taxonomic scope" value="Archaea"/>
</dbReference>
<dbReference type="HOGENOM" id="CLU_2056100_0_0_2"/>
<feature type="transmembrane region" description="Helical" evidence="1">
    <location>
        <begin position="61"/>
        <end position="79"/>
    </location>
</feature>
<feature type="transmembrane region" description="Helical" evidence="1">
    <location>
        <begin position="85"/>
        <end position="104"/>
    </location>
</feature>
<evidence type="ECO:0000313" key="2">
    <source>
        <dbReference type="EMBL" id="ABC57145.1"/>
    </source>
</evidence>
<dbReference type="InterPro" id="IPR038750">
    <property type="entry name" value="YczE/YyaS-like"/>
</dbReference>
<keyword evidence="1" id="KW-1133">Transmembrane helix</keyword>
<organism evidence="2 3">
    <name type="scientific">Methanosphaera stadtmanae (strain ATCC 43021 / DSM 3091 / JCM 11832 / MCB-3)</name>
    <dbReference type="NCBI Taxonomy" id="339860"/>
    <lineage>
        <taxon>Archaea</taxon>
        <taxon>Methanobacteriati</taxon>
        <taxon>Methanobacteriota</taxon>
        <taxon>Methanomada group</taxon>
        <taxon>Methanobacteria</taxon>
        <taxon>Methanobacteriales</taxon>
        <taxon>Methanobacteriaceae</taxon>
        <taxon>Methanosphaera</taxon>
    </lineage>
</organism>